<accession>A0A927AXT3</accession>
<dbReference type="EMBL" id="JACXAA010000001">
    <property type="protein sequence ID" value="MBD2751743.1"/>
    <property type="molecule type" value="Genomic_DNA"/>
</dbReference>
<proteinExistence type="inferred from homology"/>
<dbReference type="GO" id="GO:0016020">
    <property type="term" value="C:membrane"/>
    <property type="evidence" value="ECO:0007669"/>
    <property type="project" value="GOC"/>
</dbReference>
<dbReference type="InterPro" id="IPR039528">
    <property type="entry name" value="DPM1-like"/>
</dbReference>
<dbReference type="InterPro" id="IPR029044">
    <property type="entry name" value="Nucleotide-diphossugar_trans"/>
</dbReference>
<sequence>MKERLVVIPTYNEIENIEAIIRKVFTLPEPFDILIVDDGSPDGTAQRVRDLQEIFNTANDSSLSGTANTPTRTRLHLLERRGKLGLGTAYIDGFKWALSRGYQYLFEMDADFSHNPEDLIKLYHACADEGPDRADVAVGSRYIRGVNVVNWPIGRVLMSYFAGVYVRFITGMSVMDPTAGFVCYRADVLEVILHNPIKFVGYAFQIEMKFTCWKYGFRICEVPIIFTDRTKGVSKMSSKIFKEAVFGVLQMKISSFFRHYIPRKQTATSTKETVASL</sequence>
<dbReference type="RefSeq" id="WP_191037377.1">
    <property type="nucleotide sequence ID" value="NZ_JACXAA010000001.1"/>
</dbReference>
<keyword evidence="2" id="KW-0328">Glycosyltransferase</keyword>
<gene>
    <name evidence="5" type="ORF">IC230_02475</name>
</gene>
<keyword evidence="6" id="KW-1185">Reference proteome</keyword>
<dbReference type="PANTHER" id="PTHR43398">
    <property type="entry name" value="DOLICHOL-PHOSPHATE MANNOSYLTRANSFERASE SUBUNIT 1"/>
    <property type="match status" value="1"/>
</dbReference>
<evidence type="ECO:0000259" key="4">
    <source>
        <dbReference type="Pfam" id="PF00535"/>
    </source>
</evidence>
<dbReference type="Pfam" id="PF00535">
    <property type="entry name" value="Glycos_transf_2"/>
    <property type="match status" value="1"/>
</dbReference>
<organism evidence="5 6">
    <name type="scientific">Spirosoma validum</name>
    <dbReference type="NCBI Taxonomy" id="2771355"/>
    <lineage>
        <taxon>Bacteria</taxon>
        <taxon>Pseudomonadati</taxon>
        <taxon>Bacteroidota</taxon>
        <taxon>Cytophagia</taxon>
        <taxon>Cytophagales</taxon>
        <taxon>Cytophagaceae</taxon>
        <taxon>Spirosoma</taxon>
    </lineage>
</organism>
<evidence type="ECO:0000313" key="6">
    <source>
        <dbReference type="Proteomes" id="UP000653797"/>
    </source>
</evidence>
<comment type="caution">
    <text evidence="5">The sequence shown here is derived from an EMBL/GenBank/DDBJ whole genome shotgun (WGS) entry which is preliminary data.</text>
</comment>
<dbReference type="AlphaFoldDB" id="A0A927AXT3"/>
<dbReference type="Gene3D" id="3.90.550.10">
    <property type="entry name" value="Spore Coat Polysaccharide Biosynthesis Protein SpsA, Chain A"/>
    <property type="match status" value="1"/>
</dbReference>
<dbReference type="FunFam" id="3.90.550.10:FF:000122">
    <property type="entry name" value="Dolichol-phosphate mannosyltransferase subunit 1"/>
    <property type="match status" value="1"/>
</dbReference>
<evidence type="ECO:0000313" key="5">
    <source>
        <dbReference type="EMBL" id="MBD2751743.1"/>
    </source>
</evidence>
<dbReference type="SUPFAM" id="SSF53448">
    <property type="entry name" value="Nucleotide-diphospho-sugar transferases"/>
    <property type="match status" value="1"/>
</dbReference>
<comment type="similarity">
    <text evidence="1">Belongs to the glycosyltransferase 2 family.</text>
</comment>
<evidence type="ECO:0000256" key="1">
    <source>
        <dbReference type="ARBA" id="ARBA00006739"/>
    </source>
</evidence>
<dbReference type="Proteomes" id="UP000653797">
    <property type="component" value="Unassembled WGS sequence"/>
</dbReference>
<dbReference type="GO" id="GO:0009247">
    <property type="term" value="P:glycolipid biosynthetic process"/>
    <property type="evidence" value="ECO:0007669"/>
    <property type="project" value="TreeGrafter"/>
</dbReference>
<dbReference type="PANTHER" id="PTHR43398:SF1">
    <property type="entry name" value="DOLICHOL-PHOSPHATE MANNOSYLTRANSFERASE SUBUNIT 1"/>
    <property type="match status" value="1"/>
</dbReference>
<dbReference type="InterPro" id="IPR001173">
    <property type="entry name" value="Glyco_trans_2-like"/>
</dbReference>
<dbReference type="CDD" id="cd06442">
    <property type="entry name" value="DPM1_like"/>
    <property type="match status" value="1"/>
</dbReference>
<reference evidence="5" key="1">
    <citation type="submission" date="2020-09" db="EMBL/GenBank/DDBJ databases">
        <authorList>
            <person name="Kim M.K."/>
        </authorList>
    </citation>
    <scope>NUCLEOTIDE SEQUENCE</scope>
    <source>
        <strain evidence="5">BT704</strain>
    </source>
</reference>
<evidence type="ECO:0000256" key="3">
    <source>
        <dbReference type="ARBA" id="ARBA00022679"/>
    </source>
</evidence>
<protein>
    <submittedName>
        <fullName evidence="5">Polyprenol monophosphomannose synthase</fullName>
    </submittedName>
</protein>
<keyword evidence="3" id="KW-0808">Transferase</keyword>
<dbReference type="GO" id="GO:0004582">
    <property type="term" value="F:dolichyl-phosphate beta-D-mannosyltransferase activity"/>
    <property type="evidence" value="ECO:0007669"/>
    <property type="project" value="InterPro"/>
</dbReference>
<evidence type="ECO:0000256" key="2">
    <source>
        <dbReference type="ARBA" id="ARBA00022676"/>
    </source>
</evidence>
<name>A0A927AXT3_9BACT</name>
<feature type="domain" description="Glycosyltransferase 2-like" evidence="4">
    <location>
        <begin position="6"/>
        <end position="191"/>
    </location>
</feature>